<evidence type="ECO:0000256" key="3">
    <source>
        <dbReference type="ARBA" id="ARBA00023163"/>
    </source>
</evidence>
<dbReference type="KEGG" id="aba:Acid345_3832"/>
<name>Q1IJW8_KORVE</name>
<accession>Q1IJW8</accession>
<dbReference type="AlphaFoldDB" id="Q1IJW8"/>
<dbReference type="PROSITE" id="PS51071">
    <property type="entry name" value="HTH_RPIR"/>
    <property type="match status" value="1"/>
</dbReference>
<dbReference type="Gene3D" id="1.10.10.10">
    <property type="entry name" value="Winged helix-like DNA-binding domain superfamily/Winged helix DNA-binding domain"/>
    <property type="match status" value="1"/>
</dbReference>
<evidence type="ECO:0000259" key="4">
    <source>
        <dbReference type="PROSITE" id="PS51071"/>
    </source>
</evidence>
<dbReference type="InterPro" id="IPR035472">
    <property type="entry name" value="RpiR-like_SIS"/>
</dbReference>
<keyword evidence="3" id="KW-0804">Transcription</keyword>
<evidence type="ECO:0000313" key="5">
    <source>
        <dbReference type="EMBL" id="ABF42832.1"/>
    </source>
</evidence>
<dbReference type="Gene3D" id="3.40.50.10490">
    <property type="entry name" value="Glucose-6-phosphate isomerase like protein, domain 1"/>
    <property type="match status" value="1"/>
</dbReference>
<dbReference type="GO" id="GO:0003700">
    <property type="term" value="F:DNA-binding transcription factor activity"/>
    <property type="evidence" value="ECO:0007669"/>
    <property type="project" value="InterPro"/>
</dbReference>
<proteinExistence type="predicted"/>
<dbReference type="CDD" id="cd05013">
    <property type="entry name" value="SIS_RpiR"/>
    <property type="match status" value="1"/>
</dbReference>
<sequence>MQMRDGKAPAKGKWRLMSQAERIAQLSPRRREIVRPAFEDPRRFVLLSVRDMADKLGTDPATMVRIAQNLGFESYKEFQHYLHELSVVRATSLDTLEASASTDSDVVSVMRACLDQELKNIRALYNGLDLEKLGTAARRMWRARRILVVGGDAATSLVSYTEYHFNVIGLPAYAATSPGVAVHAVRSLGKSDVLLAISFRRGLRMTIEAIQQARNAGAYCIGITDTYISPVARFADEFFLAGIDSNSFGVSYSAPMCLLNVFLVAIAQAQRAKTLEVMTKVAEEQSHGSRFYQE</sequence>
<keyword evidence="2" id="KW-0238">DNA-binding</keyword>
<keyword evidence="6" id="KW-1185">Reference proteome</keyword>
<dbReference type="SUPFAM" id="SSF46689">
    <property type="entry name" value="Homeodomain-like"/>
    <property type="match status" value="1"/>
</dbReference>
<reference evidence="5 6" key="1">
    <citation type="journal article" date="2009" name="Appl. Environ. Microbiol.">
        <title>Three genomes from the phylum Acidobacteria provide insight into the lifestyles of these microorganisms in soils.</title>
        <authorList>
            <person name="Ward N.L."/>
            <person name="Challacombe J.F."/>
            <person name="Janssen P.H."/>
            <person name="Henrissat B."/>
            <person name="Coutinho P.M."/>
            <person name="Wu M."/>
            <person name="Xie G."/>
            <person name="Haft D.H."/>
            <person name="Sait M."/>
            <person name="Badger J."/>
            <person name="Barabote R.D."/>
            <person name="Bradley B."/>
            <person name="Brettin T.S."/>
            <person name="Brinkac L.M."/>
            <person name="Bruce D."/>
            <person name="Creasy T."/>
            <person name="Daugherty S.C."/>
            <person name="Davidsen T.M."/>
            <person name="DeBoy R.T."/>
            <person name="Detter J.C."/>
            <person name="Dodson R.J."/>
            <person name="Durkin A.S."/>
            <person name="Ganapathy A."/>
            <person name="Gwinn-Giglio M."/>
            <person name="Han C.S."/>
            <person name="Khouri H."/>
            <person name="Kiss H."/>
            <person name="Kothari S.P."/>
            <person name="Madupu R."/>
            <person name="Nelson K.E."/>
            <person name="Nelson W.C."/>
            <person name="Paulsen I."/>
            <person name="Penn K."/>
            <person name="Ren Q."/>
            <person name="Rosovitz M.J."/>
            <person name="Selengut J.D."/>
            <person name="Shrivastava S."/>
            <person name="Sullivan S.A."/>
            <person name="Tapia R."/>
            <person name="Thompson L.S."/>
            <person name="Watkins K.L."/>
            <person name="Yang Q."/>
            <person name="Yu C."/>
            <person name="Zafar N."/>
            <person name="Zhou L."/>
            <person name="Kuske C.R."/>
        </authorList>
    </citation>
    <scope>NUCLEOTIDE SEQUENCE [LARGE SCALE GENOMIC DNA]</scope>
    <source>
        <strain evidence="5 6">Ellin345</strain>
    </source>
</reference>
<dbReference type="EnsemblBacteria" id="ABF42832">
    <property type="protein sequence ID" value="ABF42832"/>
    <property type="gene ID" value="Acid345_3832"/>
</dbReference>
<dbReference type="EMBL" id="CP000360">
    <property type="protein sequence ID" value="ABF42832.1"/>
    <property type="molecule type" value="Genomic_DNA"/>
</dbReference>
<keyword evidence="1" id="KW-0805">Transcription regulation</keyword>
<evidence type="ECO:0000256" key="2">
    <source>
        <dbReference type="ARBA" id="ARBA00023125"/>
    </source>
</evidence>
<dbReference type="InterPro" id="IPR009057">
    <property type="entry name" value="Homeodomain-like_sf"/>
</dbReference>
<dbReference type="InterPro" id="IPR036388">
    <property type="entry name" value="WH-like_DNA-bd_sf"/>
</dbReference>
<dbReference type="InterPro" id="IPR046348">
    <property type="entry name" value="SIS_dom_sf"/>
</dbReference>
<evidence type="ECO:0000313" key="6">
    <source>
        <dbReference type="Proteomes" id="UP000002432"/>
    </source>
</evidence>
<feature type="domain" description="HTH rpiR-type" evidence="4">
    <location>
        <begin position="13"/>
        <end position="89"/>
    </location>
</feature>
<dbReference type="SUPFAM" id="SSF53697">
    <property type="entry name" value="SIS domain"/>
    <property type="match status" value="1"/>
</dbReference>
<dbReference type="InterPro" id="IPR047640">
    <property type="entry name" value="RpiR-like"/>
</dbReference>
<gene>
    <name evidence="5" type="ordered locus">Acid345_3832</name>
</gene>
<dbReference type="Proteomes" id="UP000002432">
    <property type="component" value="Chromosome"/>
</dbReference>
<dbReference type="Pfam" id="PF01380">
    <property type="entry name" value="SIS"/>
    <property type="match status" value="1"/>
</dbReference>
<dbReference type="STRING" id="204669.Acid345_3832"/>
<organism evidence="5 6">
    <name type="scientific">Koribacter versatilis (strain Ellin345)</name>
    <dbReference type="NCBI Taxonomy" id="204669"/>
    <lineage>
        <taxon>Bacteria</taxon>
        <taxon>Pseudomonadati</taxon>
        <taxon>Acidobacteriota</taxon>
        <taxon>Terriglobia</taxon>
        <taxon>Terriglobales</taxon>
        <taxon>Candidatus Korobacteraceae</taxon>
        <taxon>Candidatus Korobacter</taxon>
    </lineage>
</organism>
<protein>
    <submittedName>
        <fullName evidence="5">Transcriptional regulator, RpiR family</fullName>
    </submittedName>
</protein>
<dbReference type="RefSeq" id="WP_011524631.1">
    <property type="nucleotide sequence ID" value="NC_008009.1"/>
</dbReference>
<dbReference type="InterPro" id="IPR000281">
    <property type="entry name" value="HTH_RpiR"/>
</dbReference>
<dbReference type="HOGENOM" id="CLU_055769_1_3_0"/>
<dbReference type="PANTHER" id="PTHR30514">
    <property type="entry name" value="GLUCOKINASE"/>
    <property type="match status" value="1"/>
</dbReference>
<dbReference type="GO" id="GO:1901135">
    <property type="term" value="P:carbohydrate derivative metabolic process"/>
    <property type="evidence" value="ECO:0007669"/>
    <property type="project" value="InterPro"/>
</dbReference>
<dbReference type="eggNOG" id="COG1737">
    <property type="taxonomic scope" value="Bacteria"/>
</dbReference>
<dbReference type="InterPro" id="IPR001347">
    <property type="entry name" value="SIS_dom"/>
</dbReference>
<dbReference type="GO" id="GO:0003677">
    <property type="term" value="F:DNA binding"/>
    <property type="evidence" value="ECO:0007669"/>
    <property type="project" value="UniProtKB-KW"/>
</dbReference>
<dbReference type="GO" id="GO:0097367">
    <property type="term" value="F:carbohydrate derivative binding"/>
    <property type="evidence" value="ECO:0007669"/>
    <property type="project" value="InterPro"/>
</dbReference>
<evidence type="ECO:0000256" key="1">
    <source>
        <dbReference type="ARBA" id="ARBA00023015"/>
    </source>
</evidence>